<dbReference type="Proteomes" id="UP000238365">
    <property type="component" value="Chromosome"/>
</dbReference>
<proteinExistence type="predicted"/>
<dbReference type="KEGG" id="pgz:C2E15_00195"/>
<keyword evidence="2" id="KW-1185">Reference proteome</keyword>
<evidence type="ECO:0000313" key="2">
    <source>
        <dbReference type="Proteomes" id="UP000238365"/>
    </source>
</evidence>
<dbReference type="AlphaFoldDB" id="A0A2L0IAZ2"/>
<protein>
    <submittedName>
        <fullName evidence="1">Uncharacterized protein</fullName>
    </submittedName>
</protein>
<reference evidence="1 2" key="1">
    <citation type="submission" date="2018-01" db="EMBL/GenBank/DDBJ databases">
        <title>Complete and assembled Genome of Pantoea gaviniae DSM22758T.</title>
        <authorList>
            <person name="Stevens M.J.A."/>
            <person name="Zurfluh K."/>
            <person name="Stephan R."/>
        </authorList>
    </citation>
    <scope>NUCLEOTIDE SEQUENCE [LARGE SCALE GENOMIC DNA]</scope>
    <source>
        <strain evidence="1 2">DSM 22758</strain>
    </source>
</reference>
<gene>
    <name evidence="1" type="ORF">C2E15_00195</name>
</gene>
<organism evidence="1 2">
    <name type="scientific">Mixta gaviniae</name>
    <dbReference type="NCBI Taxonomy" id="665914"/>
    <lineage>
        <taxon>Bacteria</taxon>
        <taxon>Pseudomonadati</taxon>
        <taxon>Pseudomonadota</taxon>
        <taxon>Gammaproteobacteria</taxon>
        <taxon>Enterobacterales</taxon>
        <taxon>Erwiniaceae</taxon>
        <taxon>Mixta</taxon>
    </lineage>
</organism>
<accession>A0A2L0IAZ2</accession>
<evidence type="ECO:0000313" key="1">
    <source>
        <dbReference type="EMBL" id="AUX91667.1"/>
    </source>
</evidence>
<dbReference type="EMBL" id="CP026377">
    <property type="protein sequence ID" value="AUX91667.1"/>
    <property type="molecule type" value="Genomic_DNA"/>
</dbReference>
<sequence length="60" mass="6864">MYSPESIYFACCARLAARIDLQILSKSTRRITPGRELYGVRAKAQGSPRIFWRSFASPLR</sequence>
<name>A0A2L0IAZ2_9GAMM</name>